<evidence type="ECO:0000313" key="3">
    <source>
        <dbReference type="Proteomes" id="UP000428260"/>
    </source>
</evidence>
<dbReference type="Proteomes" id="UP000428260">
    <property type="component" value="Chromosome"/>
</dbReference>
<dbReference type="Pfam" id="PF00313">
    <property type="entry name" value="CSD"/>
    <property type="match status" value="1"/>
</dbReference>
<feature type="domain" description="CSD" evidence="1">
    <location>
        <begin position="3"/>
        <end position="64"/>
    </location>
</feature>
<dbReference type="PIRSF" id="PIRSF002599">
    <property type="entry name" value="Cold_shock_A"/>
    <property type="match status" value="1"/>
</dbReference>
<name>A0A6I6JXR0_9BACT</name>
<dbReference type="RefSeq" id="WP_158869279.1">
    <property type="nucleotide sequence ID" value="NZ_CP046401.1"/>
</dbReference>
<accession>A0A6I6JXR0</accession>
<dbReference type="InterPro" id="IPR002059">
    <property type="entry name" value="CSP_DNA-bd"/>
</dbReference>
<protein>
    <recommendedName>
        <fullName evidence="1">CSD domain-containing protein</fullName>
    </recommendedName>
</protein>
<reference evidence="2 3" key="1">
    <citation type="submission" date="2019-11" db="EMBL/GenBank/DDBJ databases">
        <authorList>
            <person name="Zheng R.K."/>
            <person name="Sun C.M."/>
        </authorList>
    </citation>
    <scope>NUCLEOTIDE SEQUENCE [LARGE SCALE GENOMIC DNA]</scope>
    <source>
        <strain evidence="2 3">WC007</strain>
    </source>
</reference>
<dbReference type="InterPro" id="IPR012156">
    <property type="entry name" value="Cold_shock_CspA"/>
</dbReference>
<dbReference type="GO" id="GO:0003676">
    <property type="term" value="F:nucleic acid binding"/>
    <property type="evidence" value="ECO:0007669"/>
    <property type="project" value="InterPro"/>
</dbReference>
<proteinExistence type="predicted"/>
<evidence type="ECO:0000259" key="1">
    <source>
        <dbReference type="PROSITE" id="PS51857"/>
    </source>
</evidence>
<keyword evidence="3" id="KW-1185">Reference proteome</keyword>
<dbReference type="Gene3D" id="2.40.50.140">
    <property type="entry name" value="Nucleic acid-binding proteins"/>
    <property type="match status" value="1"/>
</dbReference>
<gene>
    <name evidence="2" type="ORF">GM418_21450</name>
</gene>
<dbReference type="InterPro" id="IPR012340">
    <property type="entry name" value="NA-bd_OB-fold"/>
</dbReference>
<sequence>MVMLKGRVENFNKNKSYGFIKDTISGEKYFFYVTDAFPDINEGIIVSFELDSGDRGTIAITIRPVQ</sequence>
<dbReference type="SUPFAM" id="SSF50249">
    <property type="entry name" value="Nucleic acid-binding proteins"/>
    <property type="match status" value="1"/>
</dbReference>
<organism evidence="2 3">
    <name type="scientific">Maribellus comscasis</name>
    <dbReference type="NCBI Taxonomy" id="2681766"/>
    <lineage>
        <taxon>Bacteria</taxon>
        <taxon>Pseudomonadati</taxon>
        <taxon>Bacteroidota</taxon>
        <taxon>Bacteroidia</taxon>
        <taxon>Marinilabiliales</taxon>
        <taxon>Prolixibacteraceae</taxon>
        <taxon>Maribellus</taxon>
    </lineage>
</organism>
<dbReference type="PROSITE" id="PS51857">
    <property type="entry name" value="CSD_2"/>
    <property type="match status" value="1"/>
</dbReference>
<dbReference type="KEGG" id="mcos:GM418_21450"/>
<dbReference type="EMBL" id="CP046401">
    <property type="protein sequence ID" value="QGY46139.1"/>
    <property type="molecule type" value="Genomic_DNA"/>
</dbReference>
<evidence type="ECO:0000313" key="2">
    <source>
        <dbReference type="EMBL" id="QGY46139.1"/>
    </source>
</evidence>
<dbReference type="AlphaFoldDB" id="A0A6I6JXR0"/>